<protein>
    <submittedName>
        <fullName evidence="1">Uncharacterized protein</fullName>
    </submittedName>
</protein>
<gene>
    <name evidence="1" type="primary">gn00868</name>
    <name evidence="1" type="ORF">PR202_gn00868</name>
</gene>
<sequence length="62" mass="6997">MRSVRKQINSHCPLRNKRFRFRHRLSPLSSKTSTAHGSPSSVALVLFLLLGCWSAELNCVSD</sequence>
<name>A0AAV5G3C9_ELECO</name>
<accession>A0AAV5G3C9</accession>
<dbReference type="AlphaFoldDB" id="A0AAV5G3C9"/>
<reference evidence="1" key="2">
    <citation type="submission" date="2021-12" db="EMBL/GenBank/DDBJ databases">
        <title>Resequencing data analysis of finger millet.</title>
        <authorList>
            <person name="Hatakeyama M."/>
            <person name="Aluri S."/>
            <person name="Balachadran M.T."/>
            <person name="Sivarajan S.R."/>
            <person name="Poveda L."/>
            <person name="Shimizu-Inatsugi R."/>
            <person name="Schlapbach R."/>
            <person name="Sreeman S.M."/>
            <person name="Shimizu K.K."/>
        </authorList>
    </citation>
    <scope>NUCLEOTIDE SEQUENCE</scope>
</reference>
<evidence type="ECO:0000313" key="1">
    <source>
        <dbReference type="EMBL" id="GJN41486.1"/>
    </source>
</evidence>
<dbReference type="EMBL" id="BQKI01000367">
    <property type="protein sequence ID" value="GJN41486.1"/>
    <property type="molecule type" value="Genomic_DNA"/>
</dbReference>
<proteinExistence type="predicted"/>
<evidence type="ECO:0000313" key="2">
    <source>
        <dbReference type="Proteomes" id="UP001054889"/>
    </source>
</evidence>
<keyword evidence="2" id="KW-1185">Reference proteome</keyword>
<organism evidence="1 2">
    <name type="scientific">Eleusine coracana subsp. coracana</name>
    <dbReference type="NCBI Taxonomy" id="191504"/>
    <lineage>
        <taxon>Eukaryota</taxon>
        <taxon>Viridiplantae</taxon>
        <taxon>Streptophyta</taxon>
        <taxon>Embryophyta</taxon>
        <taxon>Tracheophyta</taxon>
        <taxon>Spermatophyta</taxon>
        <taxon>Magnoliopsida</taxon>
        <taxon>Liliopsida</taxon>
        <taxon>Poales</taxon>
        <taxon>Poaceae</taxon>
        <taxon>PACMAD clade</taxon>
        <taxon>Chloridoideae</taxon>
        <taxon>Cynodonteae</taxon>
        <taxon>Eleusininae</taxon>
        <taxon>Eleusine</taxon>
    </lineage>
</organism>
<comment type="caution">
    <text evidence="1">The sequence shown here is derived from an EMBL/GenBank/DDBJ whole genome shotgun (WGS) entry which is preliminary data.</text>
</comment>
<reference evidence="1" key="1">
    <citation type="journal article" date="2018" name="DNA Res.">
        <title>Multiple hybrid de novo genome assembly of finger millet, an orphan allotetraploid crop.</title>
        <authorList>
            <person name="Hatakeyama M."/>
            <person name="Aluri S."/>
            <person name="Balachadran M.T."/>
            <person name="Sivarajan S.R."/>
            <person name="Patrignani A."/>
            <person name="Gruter S."/>
            <person name="Poveda L."/>
            <person name="Shimizu-Inatsugi R."/>
            <person name="Baeten J."/>
            <person name="Francoijs K.J."/>
            <person name="Nataraja K.N."/>
            <person name="Reddy Y.A.N."/>
            <person name="Phadnis S."/>
            <person name="Ravikumar R.L."/>
            <person name="Schlapbach R."/>
            <person name="Sreeman S.M."/>
            <person name="Shimizu K.K."/>
        </authorList>
    </citation>
    <scope>NUCLEOTIDE SEQUENCE</scope>
</reference>
<dbReference type="Proteomes" id="UP001054889">
    <property type="component" value="Unassembled WGS sequence"/>
</dbReference>